<evidence type="ECO:0000259" key="9">
    <source>
        <dbReference type="Pfam" id="PF01431"/>
    </source>
</evidence>
<evidence type="ECO:0000256" key="6">
    <source>
        <dbReference type="ARBA" id="ARBA00022833"/>
    </source>
</evidence>
<keyword evidence="6" id="KW-0862">Zinc</keyword>
<evidence type="ECO:0000313" key="11">
    <source>
        <dbReference type="Proteomes" id="UP000492821"/>
    </source>
</evidence>
<dbReference type="PANTHER" id="PTHR11733">
    <property type="entry name" value="ZINC METALLOPROTEASE FAMILY M13 NEPRILYSIN-RELATED"/>
    <property type="match status" value="1"/>
</dbReference>
<dbReference type="CDD" id="cd08662">
    <property type="entry name" value="M13"/>
    <property type="match status" value="1"/>
</dbReference>
<evidence type="ECO:0000256" key="8">
    <source>
        <dbReference type="SAM" id="SignalP"/>
    </source>
</evidence>
<dbReference type="Gene3D" id="3.40.390.10">
    <property type="entry name" value="Collagenase (Catalytic Domain)"/>
    <property type="match status" value="1"/>
</dbReference>
<dbReference type="GO" id="GO:0004222">
    <property type="term" value="F:metalloendopeptidase activity"/>
    <property type="evidence" value="ECO:0007669"/>
    <property type="project" value="InterPro"/>
</dbReference>
<dbReference type="PANTHER" id="PTHR11733:SF188">
    <property type="entry name" value="NEPRILYSIN"/>
    <property type="match status" value="1"/>
</dbReference>
<dbReference type="Proteomes" id="UP000492821">
    <property type="component" value="Unassembled WGS sequence"/>
</dbReference>
<dbReference type="InterPro" id="IPR042089">
    <property type="entry name" value="Peptidase_M13_dom_2"/>
</dbReference>
<dbReference type="InterPro" id="IPR008753">
    <property type="entry name" value="Peptidase_M13_N"/>
</dbReference>
<dbReference type="PRINTS" id="PR00786">
    <property type="entry name" value="NEPRILYSIN"/>
</dbReference>
<keyword evidence="3" id="KW-0645">Protease</keyword>
<evidence type="ECO:0000313" key="12">
    <source>
        <dbReference type="WBParaSite" id="Pan_g21809.t1"/>
    </source>
</evidence>
<accession>A0A7E4VJT0</accession>
<name>A0A7E4VJT0_PANRE</name>
<dbReference type="InterPro" id="IPR000718">
    <property type="entry name" value="Peptidase_M13"/>
</dbReference>
<feature type="domain" description="Peptidase M13 N-terminal" evidence="10">
    <location>
        <begin position="48"/>
        <end position="452"/>
    </location>
</feature>
<dbReference type="SUPFAM" id="SSF55486">
    <property type="entry name" value="Metalloproteases ('zincins'), catalytic domain"/>
    <property type="match status" value="1"/>
</dbReference>
<evidence type="ECO:0000256" key="1">
    <source>
        <dbReference type="ARBA" id="ARBA00001947"/>
    </source>
</evidence>
<dbReference type="AlphaFoldDB" id="A0A7E4VJT0"/>
<evidence type="ECO:0000259" key="10">
    <source>
        <dbReference type="Pfam" id="PF05649"/>
    </source>
</evidence>
<dbReference type="GO" id="GO:0016485">
    <property type="term" value="P:protein processing"/>
    <property type="evidence" value="ECO:0007669"/>
    <property type="project" value="TreeGrafter"/>
</dbReference>
<keyword evidence="8" id="KW-0732">Signal</keyword>
<evidence type="ECO:0000256" key="5">
    <source>
        <dbReference type="ARBA" id="ARBA00022801"/>
    </source>
</evidence>
<reference evidence="12" key="2">
    <citation type="submission" date="2020-10" db="UniProtKB">
        <authorList>
            <consortium name="WormBaseParasite"/>
        </authorList>
    </citation>
    <scope>IDENTIFICATION</scope>
</reference>
<proteinExistence type="inferred from homology"/>
<feature type="chain" id="PRO_5028892472" evidence="8">
    <location>
        <begin position="19"/>
        <end position="744"/>
    </location>
</feature>
<dbReference type="PROSITE" id="PS51885">
    <property type="entry name" value="NEPRILYSIN"/>
    <property type="match status" value="1"/>
</dbReference>
<dbReference type="Pfam" id="PF05649">
    <property type="entry name" value="Peptidase_M13_N"/>
    <property type="match status" value="1"/>
</dbReference>
<keyword evidence="11" id="KW-1185">Reference proteome</keyword>
<comment type="cofactor">
    <cofactor evidence="1">
        <name>Zn(2+)</name>
        <dbReference type="ChEBI" id="CHEBI:29105"/>
    </cofactor>
</comment>
<dbReference type="GO" id="GO:0046872">
    <property type="term" value="F:metal ion binding"/>
    <property type="evidence" value="ECO:0007669"/>
    <property type="project" value="UniProtKB-KW"/>
</dbReference>
<evidence type="ECO:0000256" key="7">
    <source>
        <dbReference type="ARBA" id="ARBA00023049"/>
    </source>
</evidence>
<dbReference type="GO" id="GO:0005886">
    <property type="term" value="C:plasma membrane"/>
    <property type="evidence" value="ECO:0007669"/>
    <property type="project" value="TreeGrafter"/>
</dbReference>
<evidence type="ECO:0000256" key="2">
    <source>
        <dbReference type="ARBA" id="ARBA00007357"/>
    </source>
</evidence>
<dbReference type="InterPro" id="IPR024079">
    <property type="entry name" value="MetalloPept_cat_dom_sf"/>
</dbReference>
<evidence type="ECO:0000256" key="3">
    <source>
        <dbReference type="ARBA" id="ARBA00022670"/>
    </source>
</evidence>
<keyword evidence="4" id="KW-0479">Metal-binding</keyword>
<feature type="domain" description="Peptidase M13 C-terminal" evidence="9">
    <location>
        <begin position="517"/>
        <end position="736"/>
    </location>
</feature>
<keyword evidence="7" id="KW-0482">Metalloprotease</keyword>
<dbReference type="Gene3D" id="1.10.1380.10">
    <property type="entry name" value="Neutral endopeptidase , domain2"/>
    <property type="match status" value="1"/>
</dbReference>
<feature type="signal peptide" evidence="8">
    <location>
        <begin position="1"/>
        <end position="18"/>
    </location>
</feature>
<dbReference type="WBParaSite" id="Pan_g21809.t1">
    <property type="protein sequence ID" value="Pan_g21809.t1"/>
    <property type="gene ID" value="Pan_g21809"/>
</dbReference>
<comment type="similarity">
    <text evidence="2">Belongs to the peptidase M13 family.</text>
</comment>
<protein>
    <submittedName>
        <fullName evidence="12">Peptidase_M13 domain-containing protein</fullName>
    </submittedName>
</protein>
<organism evidence="11 12">
    <name type="scientific">Panagrellus redivivus</name>
    <name type="common">Microworm</name>
    <dbReference type="NCBI Taxonomy" id="6233"/>
    <lineage>
        <taxon>Eukaryota</taxon>
        <taxon>Metazoa</taxon>
        <taxon>Ecdysozoa</taxon>
        <taxon>Nematoda</taxon>
        <taxon>Chromadorea</taxon>
        <taxon>Rhabditida</taxon>
        <taxon>Tylenchina</taxon>
        <taxon>Panagrolaimomorpha</taxon>
        <taxon>Panagrolaimoidea</taxon>
        <taxon>Panagrolaimidae</taxon>
        <taxon>Panagrellus</taxon>
    </lineage>
</organism>
<dbReference type="Pfam" id="PF01431">
    <property type="entry name" value="Peptidase_M13"/>
    <property type="match status" value="1"/>
</dbReference>
<keyword evidence="5" id="KW-0378">Hydrolase</keyword>
<dbReference type="InterPro" id="IPR018497">
    <property type="entry name" value="Peptidase_M13_C"/>
</dbReference>
<evidence type="ECO:0000256" key="4">
    <source>
        <dbReference type="ARBA" id="ARBA00022723"/>
    </source>
</evidence>
<reference evidence="11" key="1">
    <citation type="journal article" date="2013" name="Genetics">
        <title>The draft genome and transcriptome of Panagrellus redivivus are shaped by the harsh demands of a free-living lifestyle.</title>
        <authorList>
            <person name="Srinivasan J."/>
            <person name="Dillman A.R."/>
            <person name="Macchietto M.G."/>
            <person name="Heikkinen L."/>
            <person name="Lakso M."/>
            <person name="Fracchia K.M."/>
            <person name="Antoshechkin I."/>
            <person name="Mortazavi A."/>
            <person name="Wong G."/>
            <person name="Sternberg P.W."/>
        </authorList>
    </citation>
    <scope>NUCLEOTIDE SEQUENCE [LARGE SCALE GENOMIC DNA]</scope>
    <source>
        <strain evidence="11">MT8872</strain>
    </source>
</reference>
<sequence>MSTVFYVLLALSVGLASAAPSSYTVSNSDGFSDAAKLLLAGLDLTVDPCEDFYAFTCNTFLKNATIPPGASRIGTYDQSQENVNNQISTATAKIDSSSSLTEQIFKHAYDSCITNFNSGSPDLSSKINTQLLSQLGGLPLASSQWSEIGWSQFWTTLGKYESQYGVGSLFSSYVSVNYGNTSIHALYINQGGLAMPRDYYTKNENRVQADNYLADLTSLAQLFNKAIGGTTSNDDIAAAVIDAVQFEILLALAEVPDDLLRNYHQQYNVYSLADLEAAYPNIDWNSYISGLLVDVSPAYKRDEYVVVQPAFFGAIDSMIGGKRVSQKTLANFVGLRLLTAVSDFIGGDFRKLSRSIRKFQTNKRTKQPIRFFDEASQNCVDYVSAYMPYGAGYIYVKNIENRDQVRADVARQTDLVIEAFLNMTKTLKWIDEYSLNNVMAKNKQLVKNIGWPWWFSFTSSQYIDNAYHAKYHDILKINDFFDLNLALNKASQQTENFGLLEKKPDRENFGGPPSEVNAWYIPERNSITFPFAAFNPPYYRYDFPQAYNYAGQGGTAGHELTHGYDDEGVQFGAVGALSDCTWESCGWMDKNSTLGFINMAQCVVSQFSEKCCPLKTGNVHCANGANTQGENIADLGGQQAAYKAYRKYVEVDRKGVEEDRLPGLTQFTPNQIFWITYGYSWCMLQEDANLVHQLLTNPHAPGVCRVNQVMRDIPEFAKDFSCAAGKPMFPADSDRCHVWTDAPL</sequence>